<feature type="region of interest" description="Disordered" evidence="1">
    <location>
        <begin position="1"/>
        <end position="86"/>
    </location>
</feature>
<feature type="compositionally biased region" description="Low complexity" evidence="1">
    <location>
        <begin position="218"/>
        <end position="239"/>
    </location>
</feature>
<feature type="region of interest" description="Disordered" evidence="1">
    <location>
        <begin position="143"/>
        <end position="284"/>
    </location>
</feature>
<gene>
    <name evidence="4" type="ORF">CC80DRAFT_357507</name>
</gene>
<dbReference type="AlphaFoldDB" id="A0A6A5TMI2"/>
<feature type="region of interest" description="Disordered" evidence="1">
    <location>
        <begin position="538"/>
        <end position="587"/>
    </location>
</feature>
<keyword evidence="5" id="KW-1185">Reference proteome</keyword>
<dbReference type="InterPro" id="IPR056722">
    <property type="entry name" value="DUF7820"/>
</dbReference>
<feature type="compositionally biased region" description="Polar residues" evidence="1">
    <location>
        <begin position="242"/>
        <end position="269"/>
    </location>
</feature>
<feature type="compositionally biased region" description="Low complexity" evidence="1">
    <location>
        <begin position="549"/>
        <end position="565"/>
    </location>
</feature>
<dbReference type="Proteomes" id="UP000800035">
    <property type="component" value="Unassembled WGS sequence"/>
</dbReference>
<organism evidence="4 5">
    <name type="scientific">Byssothecium circinans</name>
    <dbReference type="NCBI Taxonomy" id="147558"/>
    <lineage>
        <taxon>Eukaryota</taxon>
        <taxon>Fungi</taxon>
        <taxon>Dikarya</taxon>
        <taxon>Ascomycota</taxon>
        <taxon>Pezizomycotina</taxon>
        <taxon>Dothideomycetes</taxon>
        <taxon>Pleosporomycetidae</taxon>
        <taxon>Pleosporales</taxon>
        <taxon>Massarineae</taxon>
        <taxon>Massarinaceae</taxon>
        <taxon>Byssothecium</taxon>
    </lineage>
</organism>
<feature type="compositionally biased region" description="Polar residues" evidence="1">
    <location>
        <begin position="68"/>
        <end position="86"/>
    </location>
</feature>
<sequence>IATRNSTAKAPVGPELPSMDRRMPPATNSQSTPLGHRDSVSSTASFATMAGRDSPLGTGPSHPYGMYPQNTMARSSSIATTSTQPRPLSLVAAQRPTHPYGMYTQNVVVDDTPPMPQVQNVIPVGFPGVNTTVAAGYRRQIGPDGEEQDIVGPDGHTEQLPPYSRYPEEGPTKASLAAEASATPVEGAQNQNQNQGTESDDRLFTHIASAPPSPVSPESPVSPLTPVVPPASVTPALLPQQRPETQTGNTAAPRAATTSESASLLTGSEESALDEKTERPRSNRKLSWRKRKLWGRIPMTVTLVLLILLLIFALVLGVAIGTFVAKSKKDNNNGKDKGKGSKHNDPAAIITPTNTLFDASPIPTPTGLPPLPAGQFSLPLGFAQESSPGCLTQGNQYSAWSCKMTFAPLMLTVAISGGSPKASLEAFVAPDGNIPYGLQPPVAKNETMQLVTDLDYKGYGPAWHFSTRYDKIVALSPDEFATGSSLRRRQGDKNRHRFQIMPGDSPWFCYWNQTYIEGYIYVQDNSTAATMTGFPTPNPTDPFGPMQMPSSASSSITASVTPAPTNAAKRRGREAPPPPFPRLPPYPRIVKIEERRLPGAPQPYCQKMQLLDNGKLSPTTGGNGGAVIVFLQEQNPNMQNFLQVRPTSPAPSSSNTAGKVKRQLKKRVDPSDACHCQWMF</sequence>
<protein>
    <recommendedName>
        <fullName evidence="3">DUF7820 domain-containing protein</fullName>
    </recommendedName>
</protein>
<feature type="non-terminal residue" evidence="4">
    <location>
        <position position="1"/>
    </location>
</feature>
<evidence type="ECO:0000313" key="4">
    <source>
        <dbReference type="EMBL" id="KAF1953608.1"/>
    </source>
</evidence>
<evidence type="ECO:0000256" key="1">
    <source>
        <dbReference type="SAM" id="MobiDB-lite"/>
    </source>
</evidence>
<feature type="compositionally biased region" description="Pro residues" evidence="1">
    <location>
        <begin position="575"/>
        <end position="587"/>
    </location>
</feature>
<accession>A0A6A5TMI2</accession>
<feature type="transmembrane region" description="Helical" evidence="2">
    <location>
        <begin position="299"/>
        <end position="325"/>
    </location>
</feature>
<keyword evidence="2" id="KW-0812">Transmembrane</keyword>
<feature type="compositionally biased region" description="Basic and acidic residues" evidence="1">
    <location>
        <begin position="327"/>
        <end position="345"/>
    </location>
</feature>
<proteinExistence type="predicted"/>
<evidence type="ECO:0000256" key="2">
    <source>
        <dbReference type="SAM" id="Phobius"/>
    </source>
</evidence>
<feature type="compositionally biased region" description="Low complexity" evidence="1">
    <location>
        <begin position="646"/>
        <end position="657"/>
    </location>
</feature>
<dbReference type="PANTHER" id="PTHR42078">
    <property type="entry name" value="GLUCAN 1, 4-ALPHA-GLUCOSIDASE"/>
    <property type="match status" value="1"/>
</dbReference>
<name>A0A6A5TMI2_9PLEO</name>
<dbReference type="Pfam" id="PF25130">
    <property type="entry name" value="DUF7820"/>
    <property type="match status" value="1"/>
</dbReference>
<feature type="compositionally biased region" description="Polar residues" evidence="1">
    <location>
        <begin position="188"/>
        <end position="197"/>
    </location>
</feature>
<evidence type="ECO:0000313" key="5">
    <source>
        <dbReference type="Proteomes" id="UP000800035"/>
    </source>
</evidence>
<keyword evidence="2" id="KW-0472">Membrane</keyword>
<feature type="domain" description="DUF7820" evidence="3">
    <location>
        <begin position="353"/>
        <end position="680"/>
    </location>
</feature>
<reference evidence="4" key="1">
    <citation type="journal article" date="2020" name="Stud. Mycol.">
        <title>101 Dothideomycetes genomes: a test case for predicting lifestyles and emergence of pathogens.</title>
        <authorList>
            <person name="Haridas S."/>
            <person name="Albert R."/>
            <person name="Binder M."/>
            <person name="Bloem J."/>
            <person name="Labutti K."/>
            <person name="Salamov A."/>
            <person name="Andreopoulos B."/>
            <person name="Baker S."/>
            <person name="Barry K."/>
            <person name="Bills G."/>
            <person name="Bluhm B."/>
            <person name="Cannon C."/>
            <person name="Castanera R."/>
            <person name="Culley D."/>
            <person name="Daum C."/>
            <person name="Ezra D."/>
            <person name="Gonzalez J."/>
            <person name="Henrissat B."/>
            <person name="Kuo A."/>
            <person name="Liang C."/>
            <person name="Lipzen A."/>
            <person name="Lutzoni F."/>
            <person name="Magnuson J."/>
            <person name="Mondo S."/>
            <person name="Nolan M."/>
            <person name="Ohm R."/>
            <person name="Pangilinan J."/>
            <person name="Park H.-J."/>
            <person name="Ramirez L."/>
            <person name="Alfaro M."/>
            <person name="Sun H."/>
            <person name="Tritt A."/>
            <person name="Yoshinaga Y."/>
            <person name="Zwiers L.-H."/>
            <person name="Turgeon B."/>
            <person name="Goodwin S."/>
            <person name="Spatafora J."/>
            <person name="Crous P."/>
            <person name="Grigoriev I."/>
        </authorList>
    </citation>
    <scope>NUCLEOTIDE SEQUENCE</scope>
    <source>
        <strain evidence="4">CBS 675.92</strain>
    </source>
</reference>
<feature type="region of interest" description="Disordered" evidence="1">
    <location>
        <begin position="327"/>
        <end position="347"/>
    </location>
</feature>
<evidence type="ECO:0000259" key="3">
    <source>
        <dbReference type="Pfam" id="PF25130"/>
    </source>
</evidence>
<feature type="region of interest" description="Disordered" evidence="1">
    <location>
        <begin position="645"/>
        <end position="666"/>
    </location>
</feature>
<dbReference type="EMBL" id="ML977003">
    <property type="protein sequence ID" value="KAF1953608.1"/>
    <property type="molecule type" value="Genomic_DNA"/>
</dbReference>
<keyword evidence="2" id="KW-1133">Transmembrane helix</keyword>
<dbReference type="PANTHER" id="PTHR42078:SF1">
    <property type="entry name" value="GLUCAN 1, 4-ALPHA-GLUCOSIDASE"/>
    <property type="match status" value="1"/>
</dbReference>
<dbReference type="OrthoDB" id="5384459at2759"/>
<feature type="non-terminal residue" evidence="4">
    <location>
        <position position="680"/>
    </location>
</feature>